<keyword evidence="1" id="KW-0472">Membrane</keyword>
<gene>
    <name evidence="2" type="ORF">GCM10023196_000770</name>
</gene>
<protein>
    <submittedName>
        <fullName evidence="2">MFS transporter</fullName>
    </submittedName>
</protein>
<feature type="transmembrane region" description="Helical" evidence="1">
    <location>
        <begin position="243"/>
        <end position="260"/>
    </location>
</feature>
<dbReference type="Proteomes" id="UP001501442">
    <property type="component" value="Unassembled WGS sequence"/>
</dbReference>
<dbReference type="PANTHER" id="PTHR23530:SF1">
    <property type="entry name" value="PERMEASE, MAJOR FACILITATOR SUPERFAMILY-RELATED"/>
    <property type="match status" value="1"/>
</dbReference>
<dbReference type="InterPro" id="IPR011701">
    <property type="entry name" value="MFS"/>
</dbReference>
<dbReference type="InterPro" id="IPR036259">
    <property type="entry name" value="MFS_trans_sf"/>
</dbReference>
<dbReference type="InterPro" id="IPR053160">
    <property type="entry name" value="MFS_DHA3_Transporter"/>
</dbReference>
<evidence type="ECO:0000313" key="2">
    <source>
        <dbReference type="EMBL" id="GAA4619705.1"/>
    </source>
</evidence>
<dbReference type="PANTHER" id="PTHR23530">
    <property type="entry name" value="TRANSPORT PROTEIN-RELATED"/>
    <property type="match status" value="1"/>
</dbReference>
<sequence length="362" mass="37155">MLFAKAGLSPAAISSLFVIWSVTSFVLEIPAGLWADVFSRRSLLTIAPLLTGTGFALWTFAPSYLSFALGFVLWGAGGALRSGTLQALVYEELTRHGAADAFPRILGRTHAMGMLAVMAATGLAGPVVALGGHRAAGIASVAACLLCATAARSLPGSRGRTERGPGYREVLRAGLAEVRRTPAVRRSLLIVSVLMGTAGALDEYVPLLAGSTGAPASVVPLLVLLVTAGMTAGGWLAGRGTRWTAGLLVLAAGCLAAGAASGRAAGLLPVALAFGVFEWAMSNADARLQEQIGDESRATVTSVAGFGSEIVAVLTYAAYALGSTWMGPGSLFALAAVPILVVALAVRSAGRREDKRRRRRTP</sequence>
<keyword evidence="3" id="KW-1185">Reference proteome</keyword>
<evidence type="ECO:0000256" key="1">
    <source>
        <dbReference type="SAM" id="Phobius"/>
    </source>
</evidence>
<proteinExistence type="predicted"/>
<reference evidence="3" key="1">
    <citation type="journal article" date="2019" name="Int. J. Syst. Evol. Microbiol.">
        <title>The Global Catalogue of Microorganisms (GCM) 10K type strain sequencing project: providing services to taxonomists for standard genome sequencing and annotation.</title>
        <authorList>
            <consortium name="The Broad Institute Genomics Platform"/>
            <consortium name="The Broad Institute Genome Sequencing Center for Infectious Disease"/>
            <person name="Wu L."/>
            <person name="Ma J."/>
        </authorList>
    </citation>
    <scope>NUCLEOTIDE SEQUENCE [LARGE SCALE GENOMIC DNA]</scope>
    <source>
        <strain evidence="3">JCM 17939</strain>
    </source>
</reference>
<keyword evidence="1" id="KW-0812">Transmembrane</keyword>
<feature type="transmembrane region" description="Helical" evidence="1">
    <location>
        <begin position="111"/>
        <end position="129"/>
    </location>
</feature>
<dbReference type="EMBL" id="BAABHK010000001">
    <property type="protein sequence ID" value="GAA4619705.1"/>
    <property type="molecule type" value="Genomic_DNA"/>
</dbReference>
<name>A0ABP8U2N4_9ACTN</name>
<feature type="transmembrane region" description="Helical" evidence="1">
    <location>
        <begin position="217"/>
        <end position="236"/>
    </location>
</feature>
<feature type="transmembrane region" description="Helical" evidence="1">
    <location>
        <begin position="135"/>
        <end position="154"/>
    </location>
</feature>
<dbReference type="Pfam" id="PF07690">
    <property type="entry name" value="MFS_1"/>
    <property type="match status" value="1"/>
</dbReference>
<comment type="caution">
    <text evidence="2">The sequence shown here is derived from an EMBL/GenBank/DDBJ whole genome shotgun (WGS) entry which is preliminary data.</text>
</comment>
<feature type="transmembrane region" description="Helical" evidence="1">
    <location>
        <begin position="12"/>
        <end position="35"/>
    </location>
</feature>
<organism evidence="2 3">
    <name type="scientific">Actinoallomurus vinaceus</name>
    <dbReference type="NCBI Taxonomy" id="1080074"/>
    <lineage>
        <taxon>Bacteria</taxon>
        <taxon>Bacillati</taxon>
        <taxon>Actinomycetota</taxon>
        <taxon>Actinomycetes</taxon>
        <taxon>Streptosporangiales</taxon>
        <taxon>Thermomonosporaceae</taxon>
        <taxon>Actinoallomurus</taxon>
    </lineage>
</organism>
<dbReference type="SUPFAM" id="SSF103473">
    <property type="entry name" value="MFS general substrate transporter"/>
    <property type="match status" value="1"/>
</dbReference>
<feature type="transmembrane region" description="Helical" evidence="1">
    <location>
        <begin position="188"/>
        <end position="205"/>
    </location>
</feature>
<keyword evidence="1" id="KW-1133">Transmembrane helix</keyword>
<accession>A0ABP8U2N4</accession>
<evidence type="ECO:0000313" key="3">
    <source>
        <dbReference type="Proteomes" id="UP001501442"/>
    </source>
</evidence>
<feature type="transmembrane region" description="Helical" evidence="1">
    <location>
        <begin position="331"/>
        <end position="350"/>
    </location>
</feature>
<dbReference type="Gene3D" id="1.20.1250.20">
    <property type="entry name" value="MFS general substrate transporter like domains"/>
    <property type="match status" value="1"/>
</dbReference>